<dbReference type="Pfam" id="PF02310">
    <property type="entry name" value="B12-binding"/>
    <property type="match status" value="1"/>
</dbReference>
<evidence type="ECO:0000256" key="2">
    <source>
        <dbReference type="ARBA" id="ARBA00008465"/>
    </source>
</evidence>
<dbReference type="EMBL" id="JACIGI010000004">
    <property type="protein sequence ID" value="MBB4284962.1"/>
    <property type="molecule type" value="Genomic_DNA"/>
</dbReference>
<dbReference type="SUPFAM" id="SSF52242">
    <property type="entry name" value="Cobalamin (vitamin B12)-binding domain"/>
    <property type="match status" value="1"/>
</dbReference>
<dbReference type="GO" id="GO:0004494">
    <property type="term" value="F:methylmalonyl-CoA mutase activity"/>
    <property type="evidence" value="ECO:0007669"/>
    <property type="project" value="InterPro"/>
</dbReference>
<dbReference type="CDD" id="cd02071">
    <property type="entry name" value="MM_CoA_mut_B12_BD"/>
    <property type="match status" value="1"/>
</dbReference>
<keyword evidence="9" id="KW-1185">Reference proteome</keyword>
<dbReference type="PANTHER" id="PTHR48101:SF3">
    <property type="entry name" value="COENZYME B12-DEPENDENT MUTASE"/>
    <property type="match status" value="1"/>
</dbReference>
<dbReference type="RefSeq" id="WP_184431717.1">
    <property type="nucleotide sequence ID" value="NZ_JACIGI010000004.1"/>
</dbReference>
<dbReference type="Proteomes" id="UP000555728">
    <property type="component" value="Unassembled WGS sequence"/>
</dbReference>
<dbReference type="InterPro" id="IPR006099">
    <property type="entry name" value="MeMalonylCoA_mutase_a/b_cat"/>
</dbReference>
<evidence type="ECO:0000313" key="8">
    <source>
        <dbReference type="EMBL" id="MBB4284962.1"/>
    </source>
</evidence>
<comment type="similarity">
    <text evidence="2">Belongs to the methylmalonyl-CoA mutase family.</text>
</comment>
<organism evidence="8 9">
    <name type="scientific">Roseospira goensis</name>
    <dbReference type="NCBI Taxonomy" id="391922"/>
    <lineage>
        <taxon>Bacteria</taxon>
        <taxon>Pseudomonadati</taxon>
        <taxon>Pseudomonadota</taxon>
        <taxon>Alphaproteobacteria</taxon>
        <taxon>Rhodospirillales</taxon>
        <taxon>Rhodospirillaceae</taxon>
        <taxon>Roseospira</taxon>
    </lineage>
</organism>
<dbReference type="PANTHER" id="PTHR48101">
    <property type="entry name" value="METHYLMALONYL-COA MUTASE, MITOCHONDRIAL-RELATED"/>
    <property type="match status" value="1"/>
</dbReference>
<comment type="cofactor">
    <cofactor evidence="1">
        <name>adenosylcob(III)alamin</name>
        <dbReference type="ChEBI" id="CHEBI:18408"/>
    </cofactor>
</comment>
<reference evidence="8 9" key="1">
    <citation type="submission" date="2020-08" db="EMBL/GenBank/DDBJ databases">
        <title>Genome sequencing of Purple Non-Sulfur Bacteria from various extreme environments.</title>
        <authorList>
            <person name="Mayer M."/>
        </authorList>
    </citation>
    <scope>NUCLEOTIDE SEQUENCE [LARGE SCALE GENOMIC DNA]</scope>
    <source>
        <strain evidence="8 9">JA135</strain>
    </source>
</reference>
<dbReference type="InterPro" id="IPR016176">
    <property type="entry name" value="Cbl-dep_enz_cat"/>
</dbReference>
<dbReference type="Pfam" id="PF01642">
    <property type="entry name" value="MM_CoA_mutase"/>
    <property type="match status" value="1"/>
</dbReference>
<sequence>MTGTPESPAKPAAPQRDKPWLIRTYSGHSSAKASNELYRTNLARGQTGLSVAFDLPTQTGYDSDHVLATGEVGKVGVPICHLGDMMTLFDQIPLEKMNTSMTINAPAAWLLALYIATAEKQGADRKKLQGTVQNDIIKEYLSRGTYIFPPEPSMRLINDVIAFTYKEVPKWNPTNVCSYHLQEAGATPEQELAYALATARAVLDTVRDSGQVPPEDFPVVVGRISFFVNAGIRFITEMCKMRAFADLWDEICRERYGVENEKYRRFRYGVQVNSLGLTEQQPENNVYRILLEMLAVVLSKNARARAVQLPAWNEALGLPRPWDQQWSLRLQQIVAYETDLLEFGDIFDGSTEIARKVEALKAEARAELDRIDAMGGAVAAVESSYMKQKLVESNTRRLAGIESGDMVVVGVNKYTEGAPSPLSTGDGAIMAVDEGAERAQIESLKAWRAQRDDAAVQAALADLAAAAREGRNIMEPSIACAHAGVTTGEWGETLRDIFGEYRAPTGVARNAGEITAGERMTAVRQRVNDVSARLGRRVKILVGKPGLDGHSNGAEQIAVRARDAGMEVVYEGIRLTPAQIVNAALEESVHVVGLSILSGSHVTLVTDVLERMRAIGLGDIPVIAGGIIPPEDERTLLAAGAARIYTPKDYDVTAIMDDIVSIVDPDHKRAA</sequence>
<accession>A0A7W6RXH0</accession>
<evidence type="ECO:0000256" key="1">
    <source>
        <dbReference type="ARBA" id="ARBA00001922"/>
    </source>
</evidence>
<evidence type="ECO:0000256" key="3">
    <source>
        <dbReference type="ARBA" id="ARBA00022628"/>
    </source>
</evidence>
<dbReference type="SUPFAM" id="SSF51703">
    <property type="entry name" value="Cobalamin (vitamin B12)-dependent enzymes"/>
    <property type="match status" value="1"/>
</dbReference>
<keyword evidence="3" id="KW-0846">Cobalamin</keyword>
<name>A0A7W6RXH0_9PROT</name>
<dbReference type="InterPro" id="IPR036724">
    <property type="entry name" value="Cobalamin-bd_sf"/>
</dbReference>
<comment type="caution">
    <text evidence="8">The sequence shown here is derived from an EMBL/GenBank/DDBJ whole genome shotgun (WGS) entry which is preliminary data.</text>
</comment>
<evidence type="ECO:0000259" key="7">
    <source>
        <dbReference type="PROSITE" id="PS51332"/>
    </source>
</evidence>
<keyword evidence="6" id="KW-0170">Cobalt</keyword>
<dbReference type="Gene3D" id="3.40.50.280">
    <property type="entry name" value="Cobalamin-binding domain"/>
    <property type="match status" value="1"/>
</dbReference>
<dbReference type="GO" id="GO:0046872">
    <property type="term" value="F:metal ion binding"/>
    <property type="evidence" value="ECO:0007669"/>
    <property type="project" value="UniProtKB-KW"/>
</dbReference>
<dbReference type="InterPro" id="IPR006098">
    <property type="entry name" value="MMCoA_mutase_a_cat"/>
</dbReference>
<dbReference type="NCBIfam" id="TIGR00640">
    <property type="entry name" value="acid_CoA_mut_C"/>
    <property type="match status" value="1"/>
</dbReference>
<keyword evidence="4" id="KW-0479">Metal-binding</keyword>
<evidence type="ECO:0000256" key="6">
    <source>
        <dbReference type="ARBA" id="ARBA00023285"/>
    </source>
</evidence>
<dbReference type="NCBIfam" id="TIGR00641">
    <property type="entry name" value="acid_CoA_mut_N"/>
    <property type="match status" value="1"/>
</dbReference>
<evidence type="ECO:0000313" key="9">
    <source>
        <dbReference type="Proteomes" id="UP000555728"/>
    </source>
</evidence>
<dbReference type="GO" id="GO:0031419">
    <property type="term" value="F:cobalamin binding"/>
    <property type="evidence" value="ECO:0007669"/>
    <property type="project" value="UniProtKB-KW"/>
</dbReference>
<protein>
    <submittedName>
        <fullName evidence="8">(2R)-ethylmalonyl-CoA mutase</fullName>
    </submittedName>
</protein>
<feature type="domain" description="B12-binding" evidence="7">
    <location>
        <begin position="537"/>
        <end position="666"/>
    </location>
</feature>
<dbReference type="Gene3D" id="3.20.20.240">
    <property type="entry name" value="Methylmalonyl-CoA mutase"/>
    <property type="match status" value="1"/>
</dbReference>
<gene>
    <name evidence="8" type="ORF">GGD88_000676</name>
</gene>
<dbReference type="PROSITE" id="PS51332">
    <property type="entry name" value="B12_BINDING"/>
    <property type="match status" value="1"/>
</dbReference>
<dbReference type="AlphaFoldDB" id="A0A7W6RXH0"/>
<proteinExistence type="inferred from homology"/>
<keyword evidence="5" id="KW-0413">Isomerase</keyword>
<evidence type="ECO:0000256" key="4">
    <source>
        <dbReference type="ARBA" id="ARBA00022723"/>
    </source>
</evidence>
<dbReference type="InterPro" id="IPR006158">
    <property type="entry name" value="Cobalamin-bd"/>
</dbReference>
<evidence type="ECO:0000256" key="5">
    <source>
        <dbReference type="ARBA" id="ARBA00023235"/>
    </source>
</evidence>
<dbReference type="InterPro" id="IPR006159">
    <property type="entry name" value="Acid_CoA_mut_C"/>
</dbReference>